<feature type="compositionally biased region" description="Basic and acidic residues" evidence="7">
    <location>
        <begin position="152"/>
        <end position="165"/>
    </location>
</feature>
<keyword evidence="6" id="KW-0175">Coiled coil</keyword>
<evidence type="ECO:0000313" key="10">
    <source>
        <dbReference type="Proteomes" id="UP000035680"/>
    </source>
</evidence>
<evidence type="ECO:0000259" key="9">
    <source>
        <dbReference type="Pfam" id="PF04377"/>
    </source>
</evidence>
<dbReference type="STRING" id="75913.A0A0K0G156"/>
<feature type="region of interest" description="Disordered" evidence="7">
    <location>
        <begin position="152"/>
        <end position="175"/>
    </location>
</feature>
<keyword evidence="3 5" id="KW-0833">Ubl conjugation pathway</keyword>
<dbReference type="WBParaSite" id="SVE_1844300.4">
    <property type="protein sequence ID" value="SVE_1844300.4"/>
    <property type="gene ID" value="SVE_1844300"/>
</dbReference>
<dbReference type="GO" id="GO:0005737">
    <property type="term" value="C:cytoplasm"/>
    <property type="evidence" value="ECO:0007669"/>
    <property type="project" value="TreeGrafter"/>
</dbReference>
<comment type="catalytic activity">
    <reaction evidence="5">
        <text>an N-terminal L-alpha-aminoacyl-[protein] + L-arginyl-tRNA(Arg) = an N-terminal L-arginyl-L-aminoacyl-[protein] + tRNA(Arg) + H(+)</text>
        <dbReference type="Rhea" id="RHEA:10208"/>
        <dbReference type="Rhea" id="RHEA-COMP:9658"/>
        <dbReference type="Rhea" id="RHEA-COMP:9673"/>
        <dbReference type="Rhea" id="RHEA-COMP:10636"/>
        <dbReference type="Rhea" id="RHEA-COMP:10638"/>
        <dbReference type="ChEBI" id="CHEBI:15378"/>
        <dbReference type="ChEBI" id="CHEBI:78442"/>
        <dbReference type="ChEBI" id="CHEBI:78513"/>
        <dbReference type="ChEBI" id="CHEBI:78597"/>
        <dbReference type="ChEBI" id="CHEBI:83562"/>
        <dbReference type="EC" id="2.3.2.8"/>
    </reaction>
</comment>
<dbReference type="Pfam" id="PF04377">
    <property type="entry name" value="ATE_C"/>
    <property type="match status" value="1"/>
</dbReference>
<dbReference type="GO" id="GO:0004057">
    <property type="term" value="F:arginyl-tRNA--protein transferase activity"/>
    <property type="evidence" value="ECO:0007669"/>
    <property type="project" value="UniProtKB-EC"/>
</dbReference>
<comment type="function">
    <text evidence="5">Involved in the post-translational conjugation of arginine to the N-terminal aspartate or glutamate of a protein. This arginylation is required for degradation of the protein via the ubiquitin pathway.</text>
</comment>
<evidence type="ECO:0000256" key="7">
    <source>
        <dbReference type="SAM" id="MobiDB-lite"/>
    </source>
</evidence>
<evidence type="ECO:0000256" key="3">
    <source>
        <dbReference type="ARBA" id="ARBA00022786"/>
    </source>
</evidence>
<dbReference type="AlphaFoldDB" id="A0A0K0G156"/>
<evidence type="ECO:0000256" key="1">
    <source>
        <dbReference type="ARBA" id="ARBA00009991"/>
    </source>
</evidence>
<keyword evidence="10" id="KW-1185">Reference proteome</keyword>
<dbReference type="InterPro" id="IPR030700">
    <property type="entry name" value="N-end_Aminoacyl_Trfase"/>
</dbReference>
<dbReference type="EC" id="2.3.2.8" evidence="5"/>
<feature type="domain" description="N-end aminoacyl transferase N-terminal" evidence="8">
    <location>
        <begin position="22"/>
        <end position="117"/>
    </location>
</feature>
<feature type="coiled-coil region" evidence="6">
    <location>
        <begin position="175"/>
        <end position="209"/>
    </location>
</feature>
<dbReference type="PIRSF" id="PIRSF037207">
    <property type="entry name" value="ATE1_euk"/>
    <property type="match status" value="1"/>
</dbReference>
<organism evidence="10 11">
    <name type="scientific">Strongyloides venezuelensis</name>
    <name type="common">Threadworm</name>
    <dbReference type="NCBI Taxonomy" id="75913"/>
    <lineage>
        <taxon>Eukaryota</taxon>
        <taxon>Metazoa</taxon>
        <taxon>Ecdysozoa</taxon>
        <taxon>Nematoda</taxon>
        <taxon>Chromadorea</taxon>
        <taxon>Rhabditida</taxon>
        <taxon>Tylenchina</taxon>
        <taxon>Panagrolaimomorpha</taxon>
        <taxon>Strongyloidoidea</taxon>
        <taxon>Strongyloididae</taxon>
        <taxon>Strongyloides</taxon>
    </lineage>
</organism>
<dbReference type="PANTHER" id="PTHR21367:SF1">
    <property type="entry name" value="ARGINYL-TRNA--PROTEIN TRANSFERASE 1"/>
    <property type="match status" value="1"/>
</dbReference>
<protein>
    <recommendedName>
        <fullName evidence="5">Arginyl-tRNA--protein transferase 1</fullName>
        <shortName evidence="5">Arginyltransferase 1</shortName>
        <shortName evidence="5">R-transferase 1</shortName>
        <ecNumber evidence="5">2.3.2.8</ecNumber>
    </recommendedName>
    <alternativeName>
        <fullName evidence="5">Arginine-tRNA--protein transferase 1</fullName>
    </alternativeName>
</protein>
<feature type="domain" description="N-end rule aminoacyl transferase C-terminal" evidence="9">
    <location>
        <begin position="241"/>
        <end position="379"/>
    </location>
</feature>
<dbReference type="InterPro" id="IPR017137">
    <property type="entry name" value="Arg-tRNA-P_Trfase_1_euk"/>
</dbReference>
<name>A0A0K0G156_STRVS</name>
<sequence length="483" mass="56957">MTAENTSYGTLAIFRKRSTLFSCGYCKDNGKRNFSHGCLIQSLSYKVFESLLDRGWSSFLGLVAIELSPLGYNITMDRGWRRSGNYLYKPIMDKTCCPQYTIRLNLDKFILSKSHKKVFKNIKHFLQVGECKTRILNEDNISLPIKKAKNNSEAETKEESIDKSRKMSKKKNIRRERALEKLKSKGIDIEEYQKERRKKEDNRKKTLSNYIEEIKNIEGQHNLQFRLVYIGSDAFKETKKESYNVYKKYQEVIHKDSNNSEANWHDFLCCGNIFKDSGSSKTSNITYGAYHYHYILDGNIIAVSVLDILPHLISAKYFYYDPQYAFLNLGTFSALHEIYFTQTLHTSDPKLKYYYMGFYIHNCPKMRYKANFRPSELLCDQSYQWMDLKEAVDMIEKNDGKFTIFYPDVDGIETIDLDRVRFINPRKEIHGYRSMSRQSGYEYLNDPYQREVIQYMMNRIGKACYNMKFFIIGERINFDSDSD</sequence>
<reference evidence="10" key="1">
    <citation type="submission" date="2014-07" db="EMBL/GenBank/DDBJ databases">
        <authorList>
            <person name="Martin A.A"/>
            <person name="De Silva N."/>
        </authorList>
    </citation>
    <scope>NUCLEOTIDE SEQUENCE</scope>
</reference>
<evidence type="ECO:0000256" key="6">
    <source>
        <dbReference type="SAM" id="Coils"/>
    </source>
</evidence>
<evidence type="ECO:0000259" key="8">
    <source>
        <dbReference type="Pfam" id="PF04376"/>
    </source>
</evidence>
<comment type="similarity">
    <text evidence="1 5">Belongs to the R-transferase family.</text>
</comment>
<reference evidence="11" key="2">
    <citation type="submission" date="2015-08" db="UniProtKB">
        <authorList>
            <consortium name="WormBaseParasite"/>
        </authorList>
    </citation>
    <scope>IDENTIFICATION</scope>
</reference>
<evidence type="ECO:0000313" key="11">
    <source>
        <dbReference type="WBParaSite" id="SVE_1844300.4"/>
    </source>
</evidence>
<evidence type="ECO:0000256" key="4">
    <source>
        <dbReference type="ARBA" id="ARBA00023315"/>
    </source>
</evidence>
<keyword evidence="4 5" id="KW-0012">Acyltransferase</keyword>
<dbReference type="InterPro" id="IPR016181">
    <property type="entry name" value="Acyl_CoA_acyltransferase"/>
</dbReference>
<evidence type="ECO:0000256" key="2">
    <source>
        <dbReference type="ARBA" id="ARBA00022679"/>
    </source>
</evidence>
<evidence type="ECO:0000256" key="5">
    <source>
        <dbReference type="PIRNR" id="PIRNR037207"/>
    </source>
</evidence>
<dbReference type="Pfam" id="PF04376">
    <property type="entry name" value="ATE_N"/>
    <property type="match status" value="1"/>
</dbReference>
<keyword evidence="2 5" id="KW-0808">Transferase</keyword>
<dbReference type="SUPFAM" id="SSF55729">
    <property type="entry name" value="Acyl-CoA N-acyltransferases (Nat)"/>
    <property type="match status" value="1"/>
</dbReference>
<dbReference type="InterPro" id="IPR007472">
    <property type="entry name" value="N-end_Aminoacyl_Trfase_C"/>
</dbReference>
<dbReference type="InterPro" id="IPR007471">
    <property type="entry name" value="N-end_Aminoacyl_Trfase_N"/>
</dbReference>
<dbReference type="Proteomes" id="UP000035680">
    <property type="component" value="Unassembled WGS sequence"/>
</dbReference>
<accession>A0A0K0G156</accession>
<dbReference type="PANTHER" id="PTHR21367">
    <property type="entry name" value="ARGININE-TRNA-PROTEIN TRANSFERASE 1"/>
    <property type="match status" value="1"/>
</dbReference>
<proteinExistence type="inferred from homology"/>